<evidence type="ECO:0000313" key="2">
    <source>
        <dbReference type="EMBL" id="KIO29053.1"/>
    </source>
</evidence>
<evidence type="ECO:0000313" key="3">
    <source>
        <dbReference type="Proteomes" id="UP000054248"/>
    </source>
</evidence>
<dbReference type="Proteomes" id="UP000054248">
    <property type="component" value="Unassembled WGS sequence"/>
</dbReference>
<dbReference type="HOGENOM" id="CLU_994644_0_0_1"/>
<keyword evidence="3" id="KW-1185">Reference proteome</keyword>
<feature type="region of interest" description="Disordered" evidence="1">
    <location>
        <begin position="1"/>
        <end position="220"/>
    </location>
</feature>
<dbReference type="OrthoDB" id="3261009at2759"/>
<evidence type="ECO:0000256" key="1">
    <source>
        <dbReference type="SAM" id="MobiDB-lite"/>
    </source>
</evidence>
<feature type="compositionally biased region" description="Basic residues" evidence="1">
    <location>
        <begin position="136"/>
        <end position="157"/>
    </location>
</feature>
<protein>
    <submittedName>
        <fullName evidence="2">Uncharacterized protein</fullName>
    </submittedName>
</protein>
<feature type="region of interest" description="Disordered" evidence="1">
    <location>
        <begin position="234"/>
        <end position="280"/>
    </location>
</feature>
<reference evidence="3" key="2">
    <citation type="submission" date="2015-01" db="EMBL/GenBank/DDBJ databases">
        <title>Evolutionary Origins and Diversification of the Mycorrhizal Mutualists.</title>
        <authorList>
            <consortium name="DOE Joint Genome Institute"/>
            <consortium name="Mycorrhizal Genomics Consortium"/>
            <person name="Kohler A."/>
            <person name="Kuo A."/>
            <person name="Nagy L.G."/>
            <person name="Floudas D."/>
            <person name="Copeland A."/>
            <person name="Barry K.W."/>
            <person name="Cichocki N."/>
            <person name="Veneault-Fourrey C."/>
            <person name="LaButti K."/>
            <person name="Lindquist E.A."/>
            <person name="Lipzen A."/>
            <person name="Lundell T."/>
            <person name="Morin E."/>
            <person name="Murat C."/>
            <person name="Riley R."/>
            <person name="Ohm R."/>
            <person name="Sun H."/>
            <person name="Tunlid A."/>
            <person name="Henrissat B."/>
            <person name="Grigoriev I.V."/>
            <person name="Hibbett D.S."/>
            <person name="Martin F."/>
        </authorList>
    </citation>
    <scope>NUCLEOTIDE SEQUENCE [LARGE SCALE GENOMIC DNA]</scope>
    <source>
        <strain evidence="3">MUT 4182</strain>
    </source>
</reference>
<reference evidence="2 3" key="1">
    <citation type="submission" date="2014-04" db="EMBL/GenBank/DDBJ databases">
        <authorList>
            <consortium name="DOE Joint Genome Institute"/>
            <person name="Kuo A."/>
            <person name="Girlanda M."/>
            <person name="Perotto S."/>
            <person name="Kohler A."/>
            <person name="Nagy L.G."/>
            <person name="Floudas D."/>
            <person name="Copeland A."/>
            <person name="Barry K.W."/>
            <person name="Cichocki N."/>
            <person name="Veneault-Fourrey C."/>
            <person name="LaButti K."/>
            <person name="Lindquist E.A."/>
            <person name="Lipzen A."/>
            <person name="Lundell T."/>
            <person name="Morin E."/>
            <person name="Murat C."/>
            <person name="Sun H."/>
            <person name="Tunlid A."/>
            <person name="Henrissat B."/>
            <person name="Grigoriev I.V."/>
            <person name="Hibbett D.S."/>
            <person name="Martin F."/>
            <person name="Nordberg H.P."/>
            <person name="Cantor M.N."/>
            <person name="Hua S.X."/>
        </authorList>
    </citation>
    <scope>NUCLEOTIDE SEQUENCE [LARGE SCALE GENOMIC DNA]</scope>
    <source>
        <strain evidence="2 3">MUT 4182</strain>
    </source>
</reference>
<feature type="compositionally biased region" description="Low complexity" evidence="1">
    <location>
        <begin position="249"/>
        <end position="267"/>
    </location>
</feature>
<feature type="compositionally biased region" description="Gly residues" evidence="1">
    <location>
        <begin position="181"/>
        <end position="195"/>
    </location>
</feature>
<feature type="compositionally biased region" description="Low complexity" evidence="1">
    <location>
        <begin position="34"/>
        <end position="50"/>
    </location>
</feature>
<feature type="compositionally biased region" description="Basic and acidic residues" evidence="1">
    <location>
        <begin position="120"/>
        <end position="130"/>
    </location>
</feature>
<proteinExistence type="predicted"/>
<feature type="compositionally biased region" description="Polar residues" evidence="1">
    <location>
        <begin position="199"/>
        <end position="214"/>
    </location>
</feature>
<accession>A0A0C3L5H0</accession>
<gene>
    <name evidence="2" type="ORF">M407DRAFT_21795</name>
</gene>
<organism evidence="2 3">
    <name type="scientific">Tulasnella calospora MUT 4182</name>
    <dbReference type="NCBI Taxonomy" id="1051891"/>
    <lineage>
        <taxon>Eukaryota</taxon>
        <taxon>Fungi</taxon>
        <taxon>Dikarya</taxon>
        <taxon>Basidiomycota</taxon>
        <taxon>Agaricomycotina</taxon>
        <taxon>Agaricomycetes</taxon>
        <taxon>Cantharellales</taxon>
        <taxon>Tulasnellaceae</taxon>
        <taxon>Tulasnella</taxon>
    </lineage>
</organism>
<name>A0A0C3L5H0_9AGAM</name>
<feature type="compositionally biased region" description="Low complexity" evidence="1">
    <location>
        <begin position="91"/>
        <end position="110"/>
    </location>
</feature>
<sequence>MAAPIPSPRPDALTGNGGNAFTGAAGDASGGDPNCGNPGDLLGLGLFNGNAGNGGNASSGNAYAGNGGNINGLFGSDFNQNSNRHDPAPAPVANNPSPAPADNNPSPASAENRPFPNEQAAHDSYSDDPRTYIGKPKGKPKKGSKPKNAKPKVHAVHARPQSDVEGDNQQPDPSNVVYVAGNGGDATSGPGGQAIGGPSNASSGIQNINSGSFDDSNDFIDVDALNSSLNDASVLNGALGHDNDFSRTNSAGSDNRANSAASANSGPAVGGDGGSIQVVN</sequence>
<dbReference type="EMBL" id="KN822987">
    <property type="protein sequence ID" value="KIO29053.1"/>
    <property type="molecule type" value="Genomic_DNA"/>
</dbReference>
<dbReference type="AlphaFoldDB" id="A0A0C3L5H0"/>